<gene>
    <name evidence="1" type="ORF">IHE45_13G090000</name>
</gene>
<proteinExistence type="predicted"/>
<evidence type="ECO:0000313" key="1">
    <source>
        <dbReference type="EMBL" id="KAH7666262.1"/>
    </source>
</evidence>
<comment type="caution">
    <text evidence="1">The sequence shown here is derived from an EMBL/GenBank/DDBJ whole genome shotgun (WGS) entry which is preliminary data.</text>
</comment>
<dbReference type="EMBL" id="CM037023">
    <property type="protein sequence ID" value="KAH7666262.1"/>
    <property type="molecule type" value="Genomic_DNA"/>
</dbReference>
<name>A0ACB7UZM1_DIOAL</name>
<organism evidence="1 2">
    <name type="scientific">Dioscorea alata</name>
    <name type="common">Purple yam</name>
    <dbReference type="NCBI Taxonomy" id="55571"/>
    <lineage>
        <taxon>Eukaryota</taxon>
        <taxon>Viridiplantae</taxon>
        <taxon>Streptophyta</taxon>
        <taxon>Embryophyta</taxon>
        <taxon>Tracheophyta</taxon>
        <taxon>Spermatophyta</taxon>
        <taxon>Magnoliopsida</taxon>
        <taxon>Liliopsida</taxon>
        <taxon>Dioscoreales</taxon>
        <taxon>Dioscoreaceae</taxon>
        <taxon>Dioscorea</taxon>
    </lineage>
</organism>
<keyword evidence="2" id="KW-1185">Reference proteome</keyword>
<protein>
    <submittedName>
        <fullName evidence="1">Uncharacterized protein</fullName>
    </submittedName>
</protein>
<evidence type="ECO:0000313" key="2">
    <source>
        <dbReference type="Proteomes" id="UP000827976"/>
    </source>
</evidence>
<accession>A0ACB7UZM1</accession>
<dbReference type="Proteomes" id="UP000827976">
    <property type="component" value="Chromosome 13"/>
</dbReference>
<sequence>MLITDFWRALLKMCMFIVGRNERYGSLSLCQSLGCCTLVKLGCNAAILNSWCDASQIADHVLQGYTKQPLRCKGWEMALLEYKIAMLTDSASKSKPPLTRRLAEISCLCN</sequence>
<reference evidence="2" key="1">
    <citation type="journal article" date="2022" name="Nat. Commun.">
        <title>Chromosome evolution and the genetic basis of agronomically important traits in greater yam.</title>
        <authorList>
            <person name="Bredeson J.V."/>
            <person name="Lyons J.B."/>
            <person name="Oniyinde I.O."/>
            <person name="Okereke N.R."/>
            <person name="Kolade O."/>
            <person name="Nnabue I."/>
            <person name="Nwadili C.O."/>
            <person name="Hribova E."/>
            <person name="Parker M."/>
            <person name="Nwogha J."/>
            <person name="Shu S."/>
            <person name="Carlson J."/>
            <person name="Kariba R."/>
            <person name="Muthemba S."/>
            <person name="Knop K."/>
            <person name="Barton G.J."/>
            <person name="Sherwood A.V."/>
            <person name="Lopez-Montes A."/>
            <person name="Asiedu R."/>
            <person name="Jamnadass R."/>
            <person name="Muchugi A."/>
            <person name="Goodstein D."/>
            <person name="Egesi C.N."/>
            <person name="Featherston J."/>
            <person name="Asfaw A."/>
            <person name="Simpson G.G."/>
            <person name="Dolezel J."/>
            <person name="Hendre P.S."/>
            <person name="Van Deynze A."/>
            <person name="Kumar P.L."/>
            <person name="Obidiegwu J.E."/>
            <person name="Bhattacharjee R."/>
            <person name="Rokhsar D.S."/>
        </authorList>
    </citation>
    <scope>NUCLEOTIDE SEQUENCE [LARGE SCALE GENOMIC DNA]</scope>
    <source>
        <strain evidence="2">cv. TDa95/00328</strain>
    </source>
</reference>